<reference evidence="1" key="1">
    <citation type="submission" date="2023-04" db="EMBL/GenBank/DDBJ databases">
        <title>Candida boidinii NBRC 1967.</title>
        <authorList>
            <person name="Ichikawa N."/>
            <person name="Sato H."/>
            <person name="Tonouchi N."/>
        </authorList>
    </citation>
    <scope>NUCLEOTIDE SEQUENCE</scope>
    <source>
        <strain evidence="1">NBRC 1967</strain>
    </source>
</reference>
<sequence length="66" mass="7247">MSNLSKLNSPVMKTKEEKVIKSDIRSSPQVASVQLVAQPSTSSQGSEPEKKEKAKKRLGGIFEMDK</sequence>
<gene>
    <name evidence="1" type="ORF">Cboi01_000252600</name>
</gene>
<evidence type="ECO:0000313" key="1">
    <source>
        <dbReference type="EMBL" id="GME91971.1"/>
    </source>
</evidence>
<dbReference type="Proteomes" id="UP001165101">
    <property type="component" value="Unassembled WGS sequence"/>
</dbReference>
<comment type="caution">
    <text evidence="1">The sequence shown here is derived from an EMBL/GenBank/DDBJ whole genome shotgun (WGS) entry which is preliminary data.</text>
</comment>
<proteinExistence type="predicted"/>
<evidence type="ECO:0000313" key="2">
    <source>
        <dbReference type="Proteomes" id="UP001165101"/>
    </source>
</evidence>
<accession>A0ACB5TN29</accession>
<name>A0ACB5TN29_CANBO</name>
<dbReference type="EMBL" id="BSXV01001159">
    <property type="protein sequence ID" value="GME91971.1"/>
    <property type="molecule type" value="Genomic_DNA"/>
</dbReference>
<protein>
    <submittedName>
        <fullName evidence="1">Unnamed protein product</fullName>
    </submittedName>
</protein>
<keyword evidence="2" id="KW-1185">Reference proteome</keyword>
<organism evidence="1 2">
    <name type="scientific">Candida boidinii</name>
    <name type="common">Yeast</name>
    <dbReference type="NCBI Taxonomy" id="5477"/>
    <lineage>
        <taxon>Eukaryota</taxon>
        <taxon>Fungi</taxon>
        <taxon>Dikarya</taxon>
        <taxon>Ascomycota</taxon>
        <taxon>Saccharomycotina</taxon>
        <taxon>Pichiomycetes</taxon>
        <taxon>Pichiales</taxon>
        <taxon>Pichiaceae</taxon>
        <taxon>Ogataea</taxon>
        <taxon>Ogataea/Candida clade</taxon>
    </lineage>
</organism>